<dbReference type="SUPFAM" id="SSF53448">
    <property type="entry name" value="Nucleotide-diphospho-sugar transferases"/>
    <property type="match status" value="1"/>
</dbReference>
<dbReference type="AlphaFoldDB" id="A0A3E0VVW4"/>
<reference evidence="1 2" key="1">
    <citation type="submission" date="2017-04" db="EMBL/GenBank/DDBJ databases">
        <title>Comparative genome analysis of Subtercola boreus.</title>
        <authorList>
            <person name="Cho Y.-J."/>
            <person name="Cho A."/>
            <person name="Kim O.-S."/>
            <person name="Lee J.-I."/>
        </authorList>
    </citation>
    <scope>NUCLEOTIDE SEQUENCE [LARGE SCALE GENOMIC DNA]</scope>
    <source>
        <strain evidence="1 2">P27444</strain>
    </source>
</reference>
<protein>
    <submittedName>
        <fullName evidence="1">Glycosyl transferase</fullName>
    </submittedName>
</protein>
<dbReference type="RefSeq" id="WP_116282621.1">
    <property type="nucleotide sequence ID" value="NZ_NBXA01000015.1"/>
</dbReference>
<dbReference type="Proteomes" id="UP000256709">
    <property type="component" value="Unassembled WGS sequence"/>
</dbReference>
<dbReference type="CDD" id="cd02537">
    <property type="entry name" value="GT8_Glycogenin"/>
    <property type="match status" value="1"/>
</dbReference>
<dbReference type="GO" id="GO:0016757">
    <property type="term" value="F:glycosyltransferase activity"/>
    <property type="evidence" value="ECO:0007669"/>
    <property type="project" value="InterPro"/>
</dbReference>
<keyword evidence="1" id="KW-0808">Transferase</keyword>
<dbReference type="InterPro" id="IPR002495">
    <property type="entry name" value="Glyco_trans_8"/>
</dbReference>
<comment type="caution">
    <text evidence="1">The sequence shown here is derived from an EMBL/GenBank/DDBJ whole genome shotgun (WGS) entry which is preliminary data.</text>
</comment>
<evidence type="ECO:0000313" key="2">
    <source>
        <dbReference type="Proteomes" id="UP000256709"/>
    </source>
</evidence>
<dbReference type="Gene3D" id="3.90.550.10">
    <property type="entry name" value="Spore Coat Polysaccharide Biosynthesis Protein SpsA, Chain A"/>
    <property type="match status" value="1"/>
</dbReference>
<gene>
    <name evidence="1" type="ORF">B7R21_07510</name>
</gene>
<dbReference type="OrthoDB" id="5672604at2"/>
<evidence type="ECO:0000313" key="1">
    <source>
        <dbReference type="EMBL" id="RFA13901.1"/>
    </source>
</evidence>
<dbReference type="EMBL" id="NBXA01000015">
    <property type="protein sequence ID" value="RFA13901.1"/>
    <property type="molecule type" value="Genomic_DNA"/>
</dbReference>
<proteinExistence type="predicted"/>
<dbReference type="InterPro" id="IPR050587">
    <property type="entry name" value="GNT1/Glycosyltrans_8"/>
</dbReference>
<dbReference type="InterPro" id="IPR029044">
    <property type="entry name" value="Nucleotide-diphossugar_trans"/>
</dbReference>
<sequence length="280" mass="31549">MNAWVTLLTQPNYLIGVRTLRASLAASGSEAPLVVMVTSEIDESTRRLLADEGCLVRDVAPLRPAGGSAGSYANSRFAEVWTKLAVWGLTEFERVVFLDADMLVTQNMDELFSLDLPDGAIAACHACRCNPNRIASYPPDWMPATCFYTYCRGGDHVTEPGATDNYLNGGFLVLSPDGAVFAEMLDRLAIIDDLSRYPFAEQDFLNEFYSGRWRPLPYVYNALKTLPHQHPSVWQLSSVKNIHYIIDKPWEKPLDPTDRYFEVNRLWWEMADTLGVTVER</sequence>
<dbReference type="PANTHER" id="PTHR11183">
    <property type="entry name" value="GLYCOGENIN SUBFAMILY MEMBER"/>
    <property type="match status" value="1"/>
</dbReference>
<name>A0A3E0VVW4_9MICO</name>
<accession>A0A3E0VVW4</accession>
<dbReference type="Pfam" id="PF01501">
    <property type="entry name" value="Glyco_transf_8"/>
    <property type="match status" value="1"/>
</dbReference>
<organism evidence="1 2">
    <name type="scientific">Subtercola boreus</name>
    <dbReference type="NCBI Taxonomy" id="120213"/>
    <lineage>
        <taxon>Bacteria</taxon>
        <taxon>Bacillati</taxon>
        <taxon>Actinomycetota</taxon>
        <taxon>Actinomycetes</taxon>
        <taxon>Micrococcales</taxon>
        <taxon>Microbacteriaceae</taxon>
        <taxon>Subtercola</taxon>
    </lineage>
</organism>